<evidence type="ECO:0000256" key="1">
    <source>
        <dbReference type="SAM" id="Coils"/>
    </source>
</evidence>
<name>A0A8K0RHE3_9PLEO</name>
<evidence type="ECO:0000313" key="4">
    <source>
        <dbReference type="Proteomes" id="UP000813461"/>
    </source>
</evidence>
<reference evidence="3" key="1">
    <citation type="journal article" date="2021" name="Nat. Commun.">
        <title>Genetic determinants of endophytism in the Arabidopsis root mycobiome.</title>
        <authorList>
            <person name="Mesny F."/>
            <person name="Miyauchi S."/>
            <person name="Thiergart T."/>
            <person name="Pickel B."/>
            <person name="Atanasova L."/>
            <person name="Karlsson M."/>
            <person name="Huettel B."/>
            <person name="Barry K.W."/>
            <person name="Haridas S."/>
            <person name="Chen C."/>
            <person name="Bauer D."/>
            <person name="Andreopoulos W."/>
            <person name="Pangilinan J."/>
            <person name="LaButti K."/>
            <person name="Riley R."/>
            <person name="Lipzen A."/>
            <person name="Clum A."/>
            <person name="Drula E."/>
            <person name="Henrissat B."/>
            <person name="Kohler A."/>
            <person name="Grigoriev I.V."/>
            <person name="Martin F.M."/>
            <person name="Hacquard S."/>
        </authorList>
    </citation>
    <scope>NUCLEOTIDE SEQUENCE</scope>
    <source>
        <strain evidence="3">MPI-SDFR-AT-0120</strain>
    </source>
</reference>
<keyword evidence="4" id="KW-1185">Reference proteome</keyword>
<comment type="caution">
    <text evidence="3">The sequence shown here is derived from an EMBL/GenBank/DDBJ whole genome shotgun (WGS) entry which is preliminary data.</text>
</comment>
<proteinExistence type="predicted"/>
<feature type="region of interest" description="Disordered" evidence="2">
    <location>
        <begin position="441"/>
        <end position="472"/>
    </location>
</feature>
<dbReference type="Proteomes" id="UP000813461">
    <property type="component" value="Unassembled WGS sequence"/>
</dbReference>
<protein>
    <submittedName>
        <fullName evidence="3">Uncharacterized protein</fullName>
    </submittedName>
</protein>
<evidence type="ECO:0000256" key="2">
    <source>
        <dbReference type="SAM" id="MobiDB-lite"/>
    </source>
</evidence>
<feature type="region of interest" description="Disordered" evidence="2">
    <location>
        <begin position="1"/>
        <end position="30"/>
    </location>
</feature>
<keyword evidence="1" id="KW-0175">Coiled coil</keyword>
<dbReference type="OrthoDB" id="3219467at2759"/>
<accession>A0A8K0RHE3</accession>
<feature type="coiled-coil region" evidence="1">
    <location>
        <begin position="1698"/>
        <end position="1725"/>
    </location>
</feature>
<sequence>MSRVGGDDEQDWEWSPETRGKNQDGVPDEHTFYTAQGELSSGWEFDPPQGSTLAQPEKRFYYWFYLSKKDYGFLPLEFLEAVSLRCQTVGNWKVGIDQRSSIARDWWTRSAVLYRDIYGGMRTSALLENNLESCRRILDACLNPKKDPAVDSTIMDRNDPNFTSELYRQLRYEWRTGLEPDDYPEGSKSHPWAYGAYFDSLGSTNKVRRWLWCPLVSPTGLNQRYVYIDFNIPKNTTVVYYMHFDIFNILKGFADKSARVTALPARQPNDGSFYMCVLEDRPEPNVESVTSFFAAGLRIGRPSQWVRYDDSREIKVVFLPVEAAKFDTRELHSLLNKIKNDRSDILMSSEVVDKVPLDTEFIPLHVQYEENDRGEQEMITLPDPLSQFYTYVHVKTWDIFSNKWKPITPPNVDIKQTLSASKSTDFTRYPLFEVMNTDRDDPPSGLLSSASIRNARGKRRGQPGMKSPSEGVDAWRYSTRDLANGLGIPMGDQGRVPSLEIDGVIVWKQNLAEFEWCHKVAFSFGAFGENRTSGSRWNFFMGTSFTNSLMTWYEKTMQSLVQAEDAVRAVWGQALDANVDAIQGTIVAPANRHADYPNRSITPSSSVVTIQACPPGASALDSTIRDAPWFLSAISWRATIPSDLVSASIHSSGSSSSSSSSSVSNWAPDQSLLLGRKVSCGRKFYAFDRPFFTKVESLLEQAMLEVLKERSSDFAFLRNSPVAAASLKLSRMSIPSGPMGSRMTRPDSDHDRIWEGIVQGADHVLASNTAIARPFVAVLGGRDQATNQRLVLKRSLMPATLNGAQAIARTGGKTADVAVAATMVRAVAPDLRAAMPPAGFVSGGSIKLFGQFSATLYQYNHDGSRFEPTFVYMMVDLDQALNLGSLAPSLASSAFNAISIENLRFTYCNAIIDIKALPSLTMEGDIVFNGALGDINVVLTKFFGQKDPRIHVQAALGNMGFDIGTPFRPSGFTLSGSLPGISVKIGDEHASIELTDVGVNLHANPCMRRNTKGDWAHSFLYDYSFWGIALVRLPGSPVPMQMRYELDPTPGHLTLRIRSTGPWSNAAGVQGLTLGEVSLTVAVPRGNVDQASTGSLSLQIFTSLQLYTSTIFLSGYYSSGALMLAASLTDFTLDDLAQAFKVLTGESFAALEGHDVRFDSIRMMLQTGTAAAFTFVGSVTIGGYTSATATIQVARSGISIRGDIDDIHIGDVAIQRAQLQIELHSESSGTLSSFLIAGTFDVLGLSIKVGLFIEDKVDGHSPAWAVYGELHGDLKVSTLVSGFRSVPTIDLTLSRVAIIAASDDKAGSLIVGDVLRYPVKKGIQICATIKEIGLIDQLLGGSNSGFVFACRVDGSTAKDLFIQFPGARTFNLGSGVTTGPLGIELQAGIGATPPRMMLQASMNIPVPDQTDPLVFMLGLALEPTAAEGSAEMRGWWNNPFGISKQIAIGPVLAVALKLQYAGGIPSSLAFVGGVKIGSKILQVSFKIGDQPLLAASTNNLALSDIISFANDIAEVNIPSVPEDVLEIQDVAFYLSSGVTIGDQVFPAGASLQGAIRLFGYGAKMKCSIGTAIEVDASMDGFAIGPLVVKGASNPNPQASIKISPNIQHVMVDGYVDFLGIEKQSIRVTADLLPSPNFQFSMMLDFVELLRFQLDGKLMGKVTSLTNLSDLDFTLSATMQQELIDYVITQVNLQFGIINHAIEHGIDDAKQRLNAAQKKFDDAVSSAQADVAKTSAEWQAISQASQQKLDNATKLLQQELPRLRAAVNQAKAGFSAAFSKAANNIATVTSTGAAAVADAQSKLDQAYRATAAQVQQAQDAVNKAVSAMNAKFGDVEGALSTAQSQVKSIQGEINRCDDQIRINEAKAKASIFSSSAGNEPLKRFSWDPSSWNPATWIPPPSTWIPPTNLLPPGMPSLDPSTWDYNKVNPAQIPWGQVNPAQVDWNRIDPSQVSQKPVDWTQVDQRGVDWAKIDLVKVPWNQINPRQVNWSVIDPVKVNWRVVDPSKVNWSAIDPNVLPWPNPETEQQRLQAIAVLPGLYMEKASLLAALNAASIALNAAKAAMSGADYIASQAVVQTTKTALAAALAAQTAALNAASDVLSQVQTTSDAALLAAEAAMPLAQEAAEATLTAAQTALDSFQNATNATIAAAQASLNALMQGPAYLAFQAAQAALLAAKASSHDLDAANAALDIAQKASTGAVNVAAWGVQHAGEFVNIRQITLAGQLRALVDGAIDTVHKVSDAIPGVSDVVDGASDVLHGKSGEGDQAALEASVQGVVVGKSFSISVKFYPKQATRLVTDITEQLWREAKAVLGV</sequence>
<evidence type="ECO:0000313" key="3">
    <source>
        <dbReference type="EMBL" id="KAH7093457.1"/>
    </source>
</evidence>
<feature type="compositionally biased region" description="Basic and acidic residues" evidence="2">
    <location>
        <begin position="16"/>
        <end position="30"/>
    </location>
</feature>
<gene>
    <name evidence="3" type="ORF">FB567DRAFT_609954</name>
</gene>
<organism evidence="3 4">
    <name type="scientific">Paraphoma chrysanthemicola</name>
    <dbReference type="NCBI Taxonomy" id="798071"/>
    <lineage>
        <taxon>Eukaryota</taxon>
        <taxon>Fungi</taxon>
        <taxon>Dikarya</taxon>
        <taxon>Ascomycota</taxon>
        <taxon>Pezizomycotina</taxon>
        <taxon>Dothideomycetes</taxon>
        <taxon>Pleosporomycetidae</taxon>
        <taxon>Pleosporales</taxon>
        <taxon>Pleosporineae</taxon>
        <taxon>Phaeosphaeriaceae</taxon>
        <taxon>Paraphoma</taxon>
    </lineage>
</organism>
<dbReference type="EMBL" id="JAGMVJ010000002">
    <property type="protein sequence ID" value="KAH7093457.1"/>
    <property type="molecule type" value="Genomic_DNA"/>
</dbReference>